<dbReference type="InterPro" id="IPR056935">
    <property type="entry name" value="Rv0428c-like_C"/>
</dbReference>
<organism evidence="2 3">
    <name type="scientific">Brevibacterium spongiae</name>
    <dbReference type="NCBI Taxonomy" id="2909672"/>
    <lineage>
        <taxon>Bacteria</taxon>
        <taxon>Bacillati</taxon>
        <taxon>Actinomycetota</taxon>
        <taxon>Actinomycetes</taxon>
        <taxon>Micrococcales</taxon>
        <taxon>Brevibacteriaceae</taxon>
        <taxon>Brevibacterium</taxon>
    </lineage>
</organism>
<dbReference type="InterPro" id="IPR016181">
    <property type="entry name" value="Acyl_CoA_acyltransferase"/>
</dbReference>
<dbReference type="Pfam" id="PF24551">
    <property type="entry name" value="SH3_Rv0428c"/>
    <property type="match status" value="1"/>
</dbReference>
<evidence type="ECO:0000313" key="2">
    <source>
        <dbReference type="EMBL" id="UVI37579.1"/>
    </source>
</evidence>
<evidence type="ECO:0000313" key="3">
    <source>
        <dbReference type="Proteomes" id="UP001064879"/>
    </source>
</evidence>
<evidence type="ECO:0000259" key="1">
    <source>
        <dbReference type="PROSITE" id="PS51186"/>
    </source>
</evidence>
<dbReference type="Pfam" id="PF24553">
    <property type="entry name" value="Rv0428c_C"/>
    <property type="match status" value="1"/>
</dbReference>
<feature type="domain" description="N-acetyltransferase" evidence="1">
    <location>
        <begin position="224"/>
        <end position="361"/>
    </location>
</feature>
<keyword evidence="3" id="KW-1185">Reference proteome</keyword>
<name>A0ABY5SY10_9MICO</name>
<proteinExistence type="predicted"/>
<dbReference type="GO" id="GO:0016746">
    <property type="term" value="F:acyltransferase activity"/>
    <property type="evidence" value="ECO:0007669"/>
    <property type="project" value="UniProtKB-KW"/>
</dbReference>
<gene>
    <name evidence="2" type="ORF">L1F31_07995</name>
</gene>
<dbReference type="Proteomes" id="UP001064879">
    <property type="component" value="Chromosome"/>
</dbReference>
<dbReference type="SUPFAM" id="SSF55729">
    <property type="entry name" value="Acyl-CoA N-acyltransferases (Nat)"/>
    <property type="match status" value="1"/>
</dbReference>
<dbReference type="EC" id="2.3.1.-" evidence="2"/>
<dbReference type="PROSITE" id="PS51186">
    <property type="entry name" value="GNAT"/>
    <property type="match status" value="1"/>
</dbReference>
<reference evidence="2" key="1">
    <citation type="submission" date="2022-03" db="EMBL/GenBank/DDBJ databases">
        <title>Brevibacterium spongiae sp. nov., isolated from marine sponge.</title>
        <authorList>
            <person name="Li Z."/>
            <person name="Zhang M."/>
        </authorList>
    </citation>
    <scope>NUCLEOTIDE SEQUENCE</scope>
    <source>
        <strain evidence="2">WHS-Z9</strain>
    </source>
</reference>
<dbReference type="RefSeq" id="WP_265420118.1">
    <property type="nucleotide sequence ID" value="NZ_CP093443.1"/>
</dbReference>
<dbReference type="Gene3D" id="3.40.630.30">
    <property type="match status" value="1"/>
</dbReference>
<keyword evidence="2" id="KW-0012">Acyltransferase</keyword>
<dbReference type="InterPro" id="IPR056934">
    <property type="entry name" value="SH3_Rv0428c"/>
</dbReference>
<sequence>MDDLQPGRRVVVRYALDPGDTHSTSDALGVVTAVHEAGVEIDTKRGPLRIARDQILLVHEVPPAPTKAGRTHEIVSAVDLRRISAAAWLPQDVSWLHVENLRNEGTESGADVDLLQKGWLLRSSESATRRANSCLPVTDSGLGWEQALDAVEEWYRTREKPSRIQIFSADDSTALAPECEGLAPLLSTRSYTPSAAVLLLTGATAEAASGASSPAEAAAPGLAIDVSDAPTPEHFAAWTSQRSPGEAPGSADAFRALVTADQPCEFVTAYAQHPDGSRSMVAACRVVERSKWGVITNLITRPDLRRRGAGRSVVQAAAALLSQRGVRSYLVDIDVGNEASINLFTSLGATVRHRSWYAEQS</sequence>
<accession>A0ABY5SY10</accession>
<protein>
    <submittedName>
        <fullName evidence="2">GNAT family N-acetyltransferase</fullName>
        <ecNumber evidence="2">2.3.1.-</ecNumber>
    </submittedName>
</protein>
<dbReference type="EMBL" id="CP093443">
    <property type="protein sequence ID" value="UVI37579.1"/>
    <property type="molecule type" value="Genomic_DNA"/>
</dbReference>
<dbReference type="CDD" id="cd04301">
    <property type="entry name" value="NAT_SF"/>
    <property type="match status" value="1"/>
</dbReference>
<keyword evidence="2" id="KW-0808">Transferase</keyword>
<dbReference type="InterPro" id="IPR000182">
    <property type="entry name" value="GNAT_dom"/>
</dbReference>